<proteinExistence type="predicted"/>
<feature type="transmembrane region" description="Helical" evidence="4">
    <location>
        <begin position="307"/>
        <end position="330"/>
    </location>
</feature>
<evidence type="ECO:0000256" key="2">
    <source>
        <dbReference type="ARBA" id="ARBA00022989"/>
    </source>
</evidence>
<feature type="transmembrane region" description="Helical" evidence="4">
    <location>
        <begin position="46"/>
        <end position="65"/>
    </location>
</feature>
<evidence type="ECO:0000313" key="7">
    <source>
        <dbReference type="Proteomes" id="UP000630528"/>
    </source>
</evidence>
<dbReference type="GO" id="GO:0022857">
    <property type="term" value="F:transmembrane transporter activity"/>
    <property type="evidence" value="ECO:0007669"/>
    <property type="project" value="InterPro"/>
</dbReference>
<name>A0A934WLB8_9BURK</name>
<dbReference type="AlphaFoldDB" id="A0A934WLB8"/>
<reference evidence="6" key="1">
    <citation type="journal article" date="2012" name="J. Microbiol. Biotechnol.">
        <title>Ramlibacter ginsenosidimutans sp. nov., with ginsenoside-converting activity.</title>
        <authorList>
            <person name="Wang L."/>
            <person name="An D.S."/>
            <person name="Kim S.G."/>
            <person name="Jin F.X."/>
            <person name="Kim S.C."/>
            <person name="Lee S.T."/>
            <person name="Im W.T."/>
        </authorList>
    </citation>
    <scope>NUCLEOTIDE SEQUENCE</scope>
    <source>
        <strain evidence="6">KACC 17527</strain>
    </source>
</reference>
<accession>A0A934WLB8</accession>
<keyword evidence="1 4" id="KW-0812">Transmembrane</keyword>
<dbReference type="Proteomes" id="UP000630528">
    <property type="component" value="Unassembled WGS sequence"/>
</dbReference>
<dbReference type="InterPro" id="IPR020846">
    <property type="entry name" value="MFS_dom"/>
</dbReference>
<dbReference type="Gene3D" id="1.20.1250.20">
    <property type="entry name" value="MFS general substrate transporter like domains"/>
    <property type="match status" value="2"/>
</dbReference>
<keyword evidence="7" id="KW-1185">Reference proteome</keyword>
<evidence type="ECO:0000256" key="3">
    <source>
        <dbReference type="ARBA" id="ARBA00023136"/>
    </source>
</evidence>
<evidence type="ECO:0000313" key="6">
    <source>
        <dbReference type="EMBL" id="MBK6004937.1"/>
    </source>
</evidence>
<dbReference type="PROSITE" id="PS50850">
    <property type="entry name" value="MFS"/>
    <property type="match status" value="1"/>
</dbReference>
<feature type="transmembrane region" description="Helical" evidence="4">
    <location>
        <begin position="135"/>
        <end position="156"/>
    </location>
</feature>
<feature type="domain" description="Major facilitator superfamily (MFS) profile" evidence="5">
    <location>
        <begin position="11"/>
        <end position="408"/>
    </location>
</feature>
<dbReference type="EMBL" id="JAEPWM010000001">
    <property type="protein sequence ID" value="MBK6004937.1"/>
    <property type="molecule type" value="Genomic_DNA"/>
</dbReference>
<evidence type="ECO:0000256" key="4">
    <source>
        <dbReference type="SAM" id="Phobius"/>
    </source>
</evidence>
<dbReference type="PANTHER" id="PTHR11360:SF290">
    <property type="entry name" value="MONOCARBOXYLATE MFS PERMEASE"/>
    <property type="match status" value="1"/>
</dbReference>
<gene>
    <name evidence="6" type="ORF">JJB11_02430</name>
</gene>
<dbReference type="InterPro" id="IPR011701">
    <property type="entry name" value="MFS"/>
</dbReference>
<feature type="transmembrane region" description="Helical" evidence="4">
    <location>
        <begin position="262"/>
        <end position="286"/>
    </location>
</feature>
<dbReference type="InterPro" id="IPR036259">
    <property type="entry name" value="MFS_trans_sf"/>
</dbReference>
<dbReference type="InterPro" id="IPR050327">
    <property type="entry name" value="Proton-linked_MCT"/>
</dbReference>
<reference evidence="6" key="2">
    <citation type="submission" date="2021-01" db="EMBL/GenBank/DDBJ databases">
        <authorList>
            <person name="Kang M."/>
        </authorList>
    </citation>
    <scope>NUCLEOTIDE SEQUENCE</scope>
    <source>
        <strain evidence="6">KACC 17527</strain>
    </source>
</reference>
<comment type="caution">
    <text evidence="6">The sequence shown here is derived from an EMBL/GenBank/DDBJ whole genome shotgun (WGS) entry which is preliminary data.</text>
</comment>
<organism evidence="6 7">
    <name type="scientific">Ramlibacter ginsenosidimutans</name>
    <dbReference type="NCBI Taxonomy" id="502333"/>
    <lineage>
        <taxon>Bacteria</taxon>
        <taxon>Pseudomonadati</taxon>
        <taxon>Pseudomonadota</taxon>
        <taxon>Betaproteobacteria</taxon>
        <taxon>Burkholderiales</taxon>
        <taxon>Comamonadaceae</taxon>
        <taxon>Ramlibacter</taxon>
    </lineage>
</organism>
<feature type="transmembrane region" description="Helical" evidence="4">
    <location>
        <begin position="101"/>
        <end position="128"/>
    </location>
</feature>
<feature type="transmembrane region" description="Helical" evidence="4">
    <location>
        <begin position="77"/>
        <end position="95"/>
    </location>
</feature>
<sequence>MKKFFYGWRISFAGAAMQFLLSALLVQAFGAYVAMLSEQKGWSKTSLAAGAALQSVEGAILGPLLGWMVDRLGARKMVHAGVLLMAAGFLCFGQVQTLAGFYGAVLVLVVGGSLCGYFPFSVTIVHWFQRRRARALSLMSLGLALGGIAAPLVGWAMQTFGWQHMATASGAIFLAGGLALARIVRRNPAEIGETMDGLPPAPPVPHSADVAFAPEPAFTPAQALRTRAFWLLGFGHALALLVVTAVNVHAISHMKEDLGFSLAQAGFVITLMTLSQACGVLLGAAVGDRWNKRHVAAGCMLAHMVGLLMLTYAVHPLMLGAFAVLHGMAWGLRGPFMQALRADYFGLQSIGMILGLSAILVSLGQVAGPLIAGLFADARGNYRAGFTLLALLAGSGSVLFLLARKPEPVQPAAPSAVSRPA</sequence>
<feature type="transmembrane region" description="Helical" evidence="4">
    <location>
        <begin position="384"/>
        <end position="403"/>
    </location>
</feature>
<feature type="transmembrane region" description="Helical" evidence="4">
    <location>
        <begin position="350"/>
        <end position="372"/>
    </location>
</feature>
<dbReference type="PANTHER" id="PTHR11360">
    <property type="entry name" value="MONOCARBOXYLATE TRANSPORTER"/>
    <property type="match status" value="1"/>
</dbReference>
<keyword evidence="3 4" id="KW-0472">Membrane</keyword>
<keyword evidence="2 4" id="KW-1133">Transmembrane helix</keyword>
<evidence type="ECO:0000256" key="1">
    <source>
        <dbReference type="ARBA" id="ARBA00022692"/>
    </source>
</evidence>
<feature type="transmembrane region" description="Helical" evidence="4">
    <location>
        <begin position="228"/>
        <end position="250"/>
    </location>
</feature>
<dbReference type="RefSeq" id="WP_201166305.1">
    <property type="nucleotide sequence ID" value="NZ_JAEPWM010000001.1"/>
</dbReference>
<dbReference type="Pfam" id="PF07690">
    <property type="entry name" value="MFS_1"/>
    <property type="match status" value="1"/>
</dbReference>
<dbReference type="SUPFAM" id="SSF103473">
    <property type="entry name" value="MFS general substrate transporter"/>
    <property type="match status" value="1"/>
</dbReference>
<feature type="transmembrane region" description="Helical" evidence="4">
    <location>
        <begin position="162"/>
        <end position="181"/>
    </location>
</feature>
<evidence type="ECO:0000259" key="5">
    <source>
        <dbReference type="PROSITE" id="PS50850"/>
    </source>
</evidence>
<protein>
    <submittedName>
        <fullName evidence="6">MFS transporter</fullName>
    </submittedName>
</protein>